<protein>
    <recommendedName>
        <fullName evidence="1">SGNH hydrolase-type esterase domain-containing protein</fullName>
    </recommendedName>
</protein>
<dbReference type="CDD" id="cd00229">
    <property type="entry name" value="SGNH_hydrolase"/>
    <property type="match status" value="1"/>
</dbReference>
<dbReference type="SUPFAM" id="SSF52266">
    <property type="entry name" value="SGNH hydrolase"/>
    <property type="match status" value="1"/>
</dbReference>
<feature type="domain" description="SGNH hydrolase-type esterase" evidence="1">
    <location>
        <begin position="8"/>
        <end position="183"/>
    </location>
</feature>
<dbReference type="InterPro" id="IPR036514">
    <property type="entry name" value="SGNH_hydro_sf"/>
</dbReference>
<accession>A0AAD6HKQ5</accession>
<reference evidence="2" key="2">
    <citation type="submission" date="2023-01" db="EMBL/GenBank/DDBJ databases">
        <authorList>
            <person name="Petersen C."/>
        </authorList>
    </citation>
    <scope>NUCLEOTIDE SEQUENCE</scope>
    <source>
        <strain evidence="2">IBT 17514</strain>
    </source>
</reference>
<dbReference type="InterPro" id="IPR013830">
    <property type="entry name" value="SGNH_hydro"/>
</dbReference>
<dbReference type="Pfam" id="PF13472">
    <property type="entry name" value="Lipase_GDSL_2"/>
    <property type="match status" value="1"/>
</dbReference>
<dbReference type="EMBL" id="JAQJAN010000008">
    <property type="protein sequence ID" value="KAJ5724784.1"/>
    <property type="molecule type" value="Genomic_DNA"/>
</dbReference>
<keyword evidence="3" id="KW-1185">Reference proteome</keyword>
<evidence type="ECO:0000313" key="2">
    <source>
        <dbReference type="EMBL" id="KAJ5724784.1"/>
    </source>
</evidence>
<gene>
    <name evidence="2" type="ORF">N7493_006512</name>
</gene>
<dbReference type="AlphaFoldDB" id="A0AAD6HKQ5"/>
<organism evidence="2 3">
    <name type="scientific">Penicillium malachiteum</name>
    <dbReference type="NCBI Taxonomy" id="1324776"/>
    <lineage>
        <taxon>Eukaryota</taxon>
        <taxon>Fungi</taxon>
        <taxon>Dikarya</taxon>
        <taxon>Ascomycota</taxon>
        <taxon>Pezizomycotina</taxon>
        <taxon>Eurotiomycetes</taxon>
        <taxon>Eurotiomycetidae</taxon>
        <taxon>Eurotiales</taxon>
        <taxon>Aspergillaceae</taxon>
        <taxon>Penicillium</taxon>
    </lineage>
</organism>
<dbReference type="Proteomes" id="UP001215712">
    <property type="component" value="Unassembled WGS sequence"/>
</dbReference>
<comment type="caution">
    <text evidence="2">The sequence shown here is derived from an EMBL/GenBank/DDBJ whole genome shotgun (WGS) entry which is preliminary data.</text>
</comment>
<evidence type="ECO:0000259" key="1">
    <source>
        <dbReference type="Pfam" id="PF13472"/>
    </source>
</evidence>
<dbReference type="PANTHER" id="PTHR30383">
    <property type="entry name" value="THIOESTERASE 1/PROTEASE 1/LYSOPHOSPHOLIPASE L1"/>
    <property type="match status" value="1"/>
</dbReference>
<dbReference type="Gene3D" id="3.40.50.1110">
    <property type="entry name" value="SGNH hydrolase"/>
    <property type="match status" value="1"/>
</dbReference>
<sequence>MPKLSILCFGNSLTAGYFHFGLEYHPYDGKFKEVLKGKFPDLKVFTTVAGLPGDMVVFPGSFLSRMKNECSKVKYDWVICLGGTNDLGYRRSVDEIYTGLQGAWNIALESGAKVLALTIPECQVRSERMDSTRAQLNAAILAHQQKDFYAFDLCRAIPYHDATEEFREQMFDDGLHLTEEGYDVMGTVIAKHFAPLYVAKPADDAV</sequence>
<dbReference type="GO" id="GO:0004622">
    <property type="term" value="F:phosphatidylcholine lysophospholipase activity"/>
    <property type="evidence" value="ECO:0007669"/>
    <property type="project" value="TreeGrafter"/>
</dbReference>
<dbReference type="PANTHER" id="PTHR30383:SF19">
    <property type="entry name" value="FIBRONECTIN TYPE-III DOMAIN-CONTAINING PROTEIN"/>
    <property type="match status" value="1"/>
</dbReference>
<evidence type="ECO:0000313" key="3">
    <source>
        <dbReference type="Proteomes" id="UP001215712"/>
    </source>
</evidence>
<dbReference type="InterPro" id="IPR051532">
    <property type="entry name" value="Ester_Hydrolysis_Enzymes"/>
</dbReference>
<reference evidence="2" key="1">
    <citation type="journal article" date="2023" name="IMA Fungus">
        <title>Comparative genomic study of the Penicillium genus elucidates a diverse pangenome and 15 lateral gene transfer events.</title>
        <authorList>
            <person name="Petersen C."/>
            <person name="Sorensen T."/>
            <person name="Nielsen M.R."/>
            <person name="Sondergaard T.E."/>
            <person name="Sorensen J.L."/>
            <person name="Fitzpatrick D.A."/>
            <person name="Frisvad J.C."/>
            <person name="Nielsen K.L."/>
        </authorList>
    </citation>
    <scope>NUCLEOTIDE SEQUENCE</scope>
    <source>
        <strain evidence="2">IBT 17514</strain>
    </source>
</reference>
<proteinExistence type="predicted"/>
<name>A0AAD6HKQ5_9EURO</name>